<dbReference type="InterPro" id="IPR001005">
    <property type="entry name" value="SANT/Myb"/>
</dbReference>
<feature type="domain" description="Myb-like" evidence="1">
    <location>
        <begin position="26"/>
        <end position="77"/>
    </location>
</feature>
<dbReference type="PROSITE" id="PS50090">
    <property type="entry name" value="MYB_LIKE"/>
    <property type="match status" value="1"/>
</dbReference>
<dbReference type="InterPro" id="IPR017930">
    <property type="entry name" value="Myb_dom"/>
</dbReference>
<evidence type="ECO:0000259" key="2">
    <source>
        <dbReference type="PROSITE" id="PS51294"/>
    </source>
</evidence>
<evidence type="ECO:0000259" key="1">
    <source>
        <dbReference type="PROSITE" id="PS50090"/>
    </source>
</evidence>
<dbReference type="InterPro" id="IPR009057">
    <property type="entry name" value="Homeodomain-like_sf"/>
</dbReference>
<name>A0A7S2EYC9_TRICV</name>
<dbReference type="Pfam" id="PF00249">
    <property type="entry name" value="Myb_DNA-binding"/>
    <property type="match status" value="1"/>
</dbReference>
<organism evidence="3">
    <name type="scientific">Trieres chinensis</name>
    <name type="common">Marine centric diatom</name>
    <name type="synonym">Odontella sinensis</name>
    <dbReference type="NCBI Taxonomy" id="1514140"/>
    <lineage>
        <taxon>Eukaryota</taxon>
        <taxon>Sar</taxon>
        <taxon>Stramenopiles</taxon>
        <taxon>Ochrophyta</taxon>
        <taxon>Bacillariophyta</taxon>
        <taxon>Mediophyceae</taxon>
        <taxon>Biddulphiophycidae</taxon>
        <taxon>Eupodiscales</taxon>
        <taxon>Parodontellaceae</taxon>
        <taxon>Trieres</taxon>
    </lineage>
</organism>
<proteinExistence type="predicted"/>
<dbReference type="SMART" id="SM00717">
    <property type="entry name" value="SANT"/>
    <property type="match status" value="1"/>
</dbReference>
<dbReference type="SUPFAM" id="SSF46689">
    <property type="entry name" value="Homeodomain-like"/>
    <property type="match status" value="1"/>
</dbReference>
<dbReference type="PROSITE" id="PS51294">
    <property type="entry name" value="HTH_MYB"/>
    <property type="match status" value="1"/>
</dbReference>
<protein>
    <recommendedName>
        <fullName evidence="4">HTH myb-type domain-containing protein</fullName>
    </recommendedName>
</protein>
<reference evidence="3" key="1">
    <citation type="submission" date="2021-01" db="EMBL/GenBank/DDBJ databases">
        <authorList>
            <person name="Corre E."/>
            <person name="Pelletier E."/>
            <person name="Niang G."/>
            <person name="Scheremetjew M."/>
            <person name="Finn R."/>
            <person name="Kale V."/>
            <person name="Holt S."/>
            <person name="Cochrane G."/>
            <person name="Meng A."/>
            <person name="Brown T."/>
            <person name="Cohen L."/>
        </authorList>
    </citation>
    <scope>NUCLEOTIDE SEQUENCE</scope>
    <source>
        <strain evidence="3">Grunow 1884</strain>
    </source>
</reference>
<dbReference type="Gene3D" id="1.10.10.60">
    <property type="entry name" value="Homeodomain-like"/>
    <property type="match status" value="1"/>
</dbReference>
<dbReference type="AlphaFoldDB" id="A0A7S2EYC9"/>
<evidence type="ECO:0000313" key="3">
    <source>
        <dbReference type="EMBL" id="CAD9362205.1"/>
    </source>
</evidence>
<dbReference type="CDD" id="cd00167">
    <property type="entry name" value="SANT"/>
    <property type="match status" value="1"/>
</dbReference>
<sequence>MTLARIATQPTSKARRVPPLSKYLMKDGIKSGRWDPAECKRFGSAIRIFGEGDWKSISVHVKTRTPNQCKSHNQKLKKKEATEANLQKNLCEIRWQKGFIGQEHTNDTSACILNTKSKIQEVKSEEDRRDWENKWIASNRIRFIIHHPEWSSDELQIARDLCYRAKEQNSCGAKENPSQPE</sequence>
<dbReference type="EMBL" id="HBGO01038888">
    <property type="protein sequence ID" value="CAD9362205.1"/>
    <property type="molecule type" value="Transcribed_RNA"/>
</dbReference>
<gene>
    <name evidence="3" type="ORF">OSIN01602_LOCUS22527</name>
</gene>
<feature type="domain" description="HTH myb-type" evidence="2">
    <location>
        <begin position="26"/>
        <end position="81"/>
    </location>
</feature>
<accession>A0A7S2EYC9</accession>
<evidence type="ECO:0008006" key="4">
    <source>
        <dbReference type="Google" id="ProtNLM"/>
    </source>
</evidence>